<reference evidence="1" key="2">
    <citation type="submission" date="2021-04" db="EMBL/GenBank/DDBJ databases">
        <authorList>
            <person name="Gilroy R."/>
        </authorList>
    </citation>
    <scope>NUCLEOTIDE SEQUENCE</scope>
    <source>
        <strain evidence="1">ChiSjej1B19-8411</strain>
    </source>
</reference>
<dbReference type="InterPro" id="IPR025374">
    <property type="entry name" value="DUF4364"/>
</dbReference>
<organism evidence="1 2">
    <name type="scientific">Candidatus Blautia gallistercoris</name>
    <dbReference type="NCBI Taxonomy" id="2838490"/>
    <lineage>
        <taxon>Bacteria</taxon>
        <taxon>Bacillati</taxon>
        <taxon>Bacillota</taxon>
        <taxon>Clostridia</taxon>
        <taxon>Lachnospirales</taxon>
        <taxon>Lachnospiraceae</taxon>
        <taxon>Blautia</taxon>
    </lineage>
</organism>
<gene>
    <name evidence="1" type="ORF">IAA45_03455</name>
</gene>
<evidence type="ECO:0000313" key="2">
    <source>
        <dbReference type="Proteomes" id="UP000886817"/>
    </source>
</evidence>
<dbReference type="SUPFAM" id="SSF46785">
    <property type="entry name" value="Winged helix' DNA-binding domain"/>
    <property type="match status" value="1"/>
</dbReference>
<reference evidence="1" key="1">
    <citation type="journal article" date="2021" name="PeerJ">
        <title>Extensive microbial diversity within the chicken gut microbiome revealed by metagenomics and culture.</title>
        <authorList>
            <person name="Gilroy R."/>
            <person name="Ravi A."/>
            <person name="Getino M."/>
            <person name="Pursley I."/>
            <person name="Horton D.L."/>
            <person name="Alikhan N.F."/>
            <person name="Baker D."/>
            <person name="Gharbi K."/>
            <person name="Hall N."/>
            <person name="Watson M."/>
            <person name="Adriaenssens E.M."/>
            <person name="Foster-Nyarko E."/>
            <person name="Jarju S."/>
            <person name="Secka A."/>
            <person name="Antonio M."/>
            <person name="Oren A."/>
            <person name="Chaudhuri R.R."/>
            <person name="La Ragione R."/>
            <person name="Hildebrand F."/>
            <person name="Pallen M.J."/>
        </authorList>
    </citation>
    <scope>NUCLEOTIDE SEQUENCE</scope>
    <source>
        <strain evidence="1">ChiSjej1B19-8411</strain>
    </source>
</reference>
<comment type="caution">
    <text evidence="1">The sequence shown here is derived from an EMBL/GenBank/DDBJ whole genome shotgun (WGS) entry which is preliminary data.</text>
</comment>
<dbReference type="Pfam" id="PF14277">
    <property type="entry name" value="DUF4364"/>
    <property type="match status" value="1"/>
</dbReference>
<dbReference type="AlphaFoldDB" id="A0A9D1WGQ1"/>
<accession>A0A9D1WGQ1</accession>
<proteinExistence type="predicted"/>
<dbReference type="Proteomes" id="UP000886817">
    <property type="component" value="Unassembled WGS sequence"/>
</dbReference>
<protein>
    <submittedName>
        <fullName evidence="1">DUF4364 family protein</fullName>
    </submittedName>
</protein>
<dbReference type="Gene3D" id="1.10.10.10">
    <property type="entry name" value="Winged helix-like DNA-binding domain superfamily/Winged helix DNA-binding domain"/>
    <property type="match status" value="1"/>
</dbReference>
<evidence type="ECO:0000313" key="1">
    <source>
        <dbReference type="EMBL" id="HIX58755.1"/>
    </source>
</evidence>
<sequence length="170" mass="19645">MAQPLTLYKLIVLYMLDKATFPLSNSQISEFILDREYTSYFHLQQALSELVDAKLAKIEVVRNTSYYHLTPEGEATLGYFSEEISTAIQAEILEFLTEKGCEIQKKPLTTADYYKVSSHEYAVRCQVKEKNSTRMELTISVPSQEAAETICNNWEHRCEDIYSYIMETLL</sequence>
<dbReference type="InterPro" id="IPR036390">
    <property type="entry name" value="WH_DNA-bd_sf"/>
</dbReference>
<name>A0A9D1WGQ1_9FIRM</name>
<dbReference type="InterPro" id="IPR036388">
    <property type="entry name" value="WH-like_DNA-bd_sf"/>
</dbReference>
<dbReference type="EMBL" id="DXEX01000079">
    <property type="protein sequence ID" value="HIX58755.1"/>
    <property type="molecule type" value="Genomic_DNA"/>
</dbReference>